<comment type="caution">
    <text evidence="2">The sequence shown here is derived from an EMBL/GenBank/DDBJ whole genome shotgun (WGS) entry which is preliminary data.</text>
</comment>
<dbReference type="RefSeq" id="WP_246713521.1">
    <property type="nucleotide sequence ID" value="NZ_JACIFY010000001.1"/>
</dbReference>
<keyword evidence="1" id="KW-0812">Transmembrane</keyword>
<evidence type="ECO:0000256" key="1">
    <source>
        <dbReference type="SAM" id="Phobius"/>
    </source>
</evidence>
<organism evidence="2 3">
    <name type="scientific">Rhizobium esperanzae</name>
    <dbReference type="NCBI Taxonomy" id="1967781"/>
    <lineage>
        <taxon>Bacteria</taxon>
        <taxon>Pseudomonadati</taxon>
        <taxon>Pseudomonadota</taxon>
        <taxon>Alphaproteobacteria</taxon>
        <taxon>Hyphomicrobiales</taxon>
        <taxon>Rhizobiaceae</taxon>
        <taxon>Rhizobium/Agrobacterium group</taxon>
        <taxon>Rhizobium</taxon>
    </lineage>
</organism>
<protein>
    <submittedName>
        <fullName evidence="2">Uncharacterized protein</fullName>
    </submittedName>
</protein>
<keyword evidence="1" id="KW-0472">Membrane</keyword>
<name>A0A7W6QZB0_9HYPH</name>
<accession>A0A7W6QZB0</accession>
<feature type="transmembrane region" description="Helical" evidence="1">
    <location>
        <begin position="47"/>
        <end position="67"/>
    </location>
</feature>
<dbReference type="AlphaFoldDB" id="A0A7W6QZB0"/>
<dbReference type="Proteomes" id="UP000540909">
    <property type="component" value="Unassembled WGS sequence"/>
</dbReference>
<keyword evidence="1" id="KW-1133">Transmembrane helix</keyword>
<gene>
    <name evidence="2" type="ORF">GGD57_000244</name>
</gene>
<proteinExistence type="predicted"/>
<sequence>MRQIGTCRANGGALLAPPGEVKLSPVEQFYFDAPLHAQKRNPEMTKVPLTFLLISAVSMAFVSPGWADMLPLSKIDRKTEAAIRRSNTKQNVRCFDYILKDFLERKISKADIYVTFNDPEIDGIGIGIAETDENYSCEAGELRSWEQGSYQVAKKFK</sequence>
<reference evidence="2 3" key="1">
    <citation type="submission" date="2020-08" db="EMBL/GenBank/DDBJ databases">
        <title>Genomic Encyclopedia of Type Strains, Phase IV (KMG-V): Genome sequencing to study the core and pangenomes of soil and plant-associated prokaryotes.</title>
        <authorList>
            <person name="Whitman W."/>
        </authorList>
    </citation>
    <scope>NUCLEOTIDE SEQUENCE [LARGE SCALE GENOMIC DNA]</scope>
    <source>
        <strain evidence="2 3">SEMIA 4089</strain>
    </source>
</reference>
<dbReference type="EMBL" id="JACIFY010000001">
    <property type="protein sequence ID" value="MBB4233706.1"/>
    <property type="molecule type" value="Genomic_DNA"/>
</dbReference>
<evidence type="ECO:0000313" key="3">
    <source>
        <dbReference type="Proteomes" id="UP000540909"/>
    </source>
</evidence>
<evidence type="ECO:0000313" key="2">
    <source>
        <dbReference type="EMBL" id="MBB4233706.1"/>
    </source>
</evidence>